<keyword evidence="1" id="KW-1133">Transmembrane helix</keyword>
<name>A0A024P6Q6_9BACI</name>
<keyword evidence="1" id="KW-0812">Transmembrane</keyword>
<proteinExistence type="predicted"/>
<dbReference type="EMBL" id="CCDI010000003">
    <property type="protein sequence ID" value="CDQ24336.1"/>
    <property type="molecule type" value="Genomic_DNA"/>
</dbReference>
<organism evidence="2 3">
    <name type="scientific">Halobacillus karajensis</name>
    <dbReference type="NCBI Taxonomy" id="195088"/>
    <lineage>
        <taxon>Bacteria</taxon>
        <taxon>Bacillati</taxon>
        <taxon>Bacillota</taxon>
        <taxon>Bacilli</taxon>
        <taxon>Bacillales</taxon>
        <taxon>Bacillaceae</taxon>
        <taxon>Halobacillus</taxon>
    </lineage>
</organism>
<evidence type="ECO:0000313" key="3">
    <source>
        <dbReference type="Proteomes" id="UP000028868"/>
    </source>
</evidence>
<keyword evidence="1" id="KW-0472">Membrane</keyword>
<reference evidence="2 3" key="2">
    <citation type="submission" date="2014-05" db="EMBL/GenBank/DDBJ databases">
        <title>Draft genome sequence of Halobacillus karajensis HK-03.</title>
        <authorList>
            <person name="Khelaifia S."/>
            <person name="Croce O."/>
            <person name="Lagier J.C."/>
            <person name="Raoult D."/>
        </authorList>
    </citation>
    <scope>NUCLEOTIDE SEQUENCE [LARGE SCALE GENOMIC DNA]</scope>
    <source>
        <strain evidence="2 3">HD-03</strain>
    </source>
</reference>
<protein>
    <recommendedName>
        <fullName evidence="4">Competence protein ComGF</fullName>
    </recommendedName>
</protein>
<reference evidence="3" key="1">
    <citation type="submission" date="2014-03" db="EMBL/GenBank/DDBJ databases">
        <authorList>
            <person name="Urmite Genomes U."/>
        </authorList>
    </citation>
    <scope>NUCLEOTIDE SEQUENCE [LARGE SCALE GENOMIC DNA]</scope>
    <source>
        <strain evidence="3">HD-03</strain>
    </source>
</reference>
<evidence type="ECO:0008006" key="4">
    <source>
        <dbReference type="Google" id="ProtNLM"/>
    </source>
</evidence>
<accession>A0A024P6Q6</accession>
<dbReference type="Proteomes" id="UP000028868">
    <property type="component" value="Unassembled WGS sequence"/>
</dbReference>
<feature type="transmembrane region" description="Helical" evidence="1">
    <location>
        <begin position="12"/>
        <end position="38"/>
    </location>
</feature>
<keyword evidence="3" id="KW-1185">Reference proteome</keyword>
<gene>
    <name evidence="2" type="ORF">BN983_02610</name>
</gene>
<evidence type="ECO:0000313" key="2">
    <source>
        <dbReference type="EMBL" id="CDQ24336.1"/>
    </source>
</evidence>
<dbReference type="RefSeq" id="WP_035509084.1">
    <property type="nucleotide sequence ID" value="NZ_CCDH010000001.1"/>
</dbReference>
<comment type="caution">
    <text evidence="2">The sequence shown here is derived from an EMBL/GenBank/DDBJ whole genome shotgun (WGS) entry which is preliminary data.</text>
</comment>
<dbReference type="AlphaFoldDB" id="A0A024P6Q6"/>
<dbReference type="InterPro" id="IPR016977">
    <property type="entry name" value="ComGF"/>
</dbReference>
<dbReference type="OrthoDB" id="2361316at2"/>
<sequence length="139" mass="15850">MQRENKRAEEGFTLSEVMISLLVSFTILSLSVPLFSLLKPDDSYSSLSVDQLSEIIQGEINQAQSYTVRNQSISVIDQNQRHISLEFYGTNIRRTVDGSGHEVLIQDVKAISFEQHSFFIVMEVELINEKIYTSKIHLP</sequence>
<evidence type="ECO:0000256" key="1">
    <source>
        <dbReference type="SAM" id="Phobius"/>
    </source>
</evidence>
<dbReference type="Pfam" id="PF15980">
    <property type="entry name" value="ComGF"/>
    <property type="match status" value="1"/>
</dbReference>